<dbReference type="InterPro" id="IPR036397">
    <property type="entry name" value="RNaseH_sf"/>
</dbReference>
<reference evidence="3" key="1">
    <citation type="submission" date="2023-03" db="EMBL/GenBank/DDBJ databases">
        <title>Massive genome expansion in bonnet fungi (Mycena s.s.) driven by repeated elements and novel gene families across ecological guilds.</title>
        <authorList>
            <consortium name="Lawrence Berkeley National Laboratory"/>
            <person name="Harder C.B."/>
            <person name="Miyauchi S."/>
            <person name="Viragh M."/>
            <person name="Kuo A."/>
            <person name="Thoen E."/>
            <person name="Andreopoulos B."/>
            <person name="Lu D."/>
            <person name="Skrede I."/>
            <person name="Drula E."/>
            <person name="Henrissat B."/>
            <person name="Morin E."/>
            <person name="Kohler A."/>
            <person name="Barry K."/>
            <person name="LaButti K."/>
            <person name="Morin E."/>
            <person name="Salamov A."/>
            <person name="Lipzen A."/>
            <person name="Mereny Z."/>
            <person name="Hegedus B."/>
            <person name="Baldrian P."/>
            <person name="Stursova M."/>
            <person name="Weitz H."/>
            <person name="Taylor A."/>
            <person name="Grigoriev I.V."/>
            <person name="Nagy L.G."/>
            <person name="Martin F."/>
            <person name="Kauserud H."/>
        </authorList>
    </citation>
    <scope>NUCLEOTIDE SEQUENCE</scope>
    <source>
        <strain evidence="3">9144</strain>
    </source>
</reference>
<proteinExistence type="predicted"/>
<dbReference type="SUPFAM" id="SSF53098">
    <property type="entry name" value="Ribonuclease H-like"/>
    <property type="match status" value="1"/>
</dbReference>
<evidence type="ECO:0000313" key="3">
    <source>
        <dbReference type="EMBL" id="KAJ7193618.1"/>
    </source>
</evidence>
<dbReference type="AlphaFoldDB" id="A0AAD6Y0M7"/>
<name>A0AAD6Y0M7_9AGAR</name>
<dbReference type="InterPro" id="IPR046616">
    <property type="entry name" value="DUF6729"/>
</dbReference>
<dbReference type="EMBL" id="JARJCW010000106">
    <property type="protein sequence ID" value="KAJ7193618.1"/>
    <property type="molecule type" value="Genomic_DNA"/>
</dbReference>
<dbReference type="InterPro" id="IPR012337">
    <property type="entry name" value="RNaseH-like_sf"/>
</dbReference>
<evidence type="ECO:0000256" key="1">
    <source>
        <dbReference type="SAM" id="MobiDB-lite"/>
    </source>
</evidence>
<comment type="caution">
    <text evidence="3">The sequence shown here is derived from an EMBL/GenBank/DDBJ whole genome shotgun (WGS) entry which is preliminary data.</text>
</comment>
<gene>
    <name evidence="3" type="ORF">GGX14DRAFT_378783</name>
</gene>
<sequence>PRTVRKLPGWLQAQFDAKVELARPRNKDGVPALYEHNRTFWFPVEDPYFALQEINSISPQKMFQASFFLWDPAALLGQSRIPCPMCRTGLNRHGHVERPRRCVDLDHSFWIIGYRYICPSCVHPRSKKKTVTFRSWDPRIIQNLPRSLALSFPALLTHRSGISESVFMFMRSCFQSGMGAKQFSDALRVRHLESYETLELKYLSTLAKLKGMSSWLGKKYLGFTSFEDTSSNGFNGFIPSSQWLRDLYDKFIETHDHDFNQAIALLTGLICAIDHSFKLAKHIAKVDGEQVFIALLTITNEKGEIRVCNLVATKSHSQFELSLNRMRESLERYGHDQPQIFYTDNMSDKDFLERCFPSLREDVIAVEKYSHLEALEIPPTTSVIIMDEVDRIDEAMRSILHDIPEDDEDSTLLLFLDSEWNVETSERGYVTGRGATAILQLAYQDKIYIIQLGQMLAGGRLPLVLKQVLQNPRILKVGRSVAADLKYLQDACNSPLPFVEQLSESQIRYAALDVHACRCIYNSLARIPIPSPLPTIISIGTSVLLFNDDRTRLIARGKISALDGSYDGINITKARCLITVTEVVVSAAILKTHGKRTLSSFGSTPFSTVCLQSHLRLSTELAPPSVPPSPPSLNPETTQVGAVPPPEIDSLESDFGALLETELDSAEPHSLTALVDCEADPQSKAAGTIVLAEAAYNWGVWKNVIRSRVLKDPFHIFNMFYISVAHGLRVEFARALRDAIFIPDPADKARIISWGLRQSPPQDWNSFLRKSSKWLWRRCKRIIPPPEELYPLVAAVFETFGPLKDAKSGLPLFNASAWAVAKNVLELIQKGFLSDPPGIPLYYVLGIDKHGFPLLRNPRGTNYTEGGVHTHLRSHLPTSGASIRHLNASLKDFICRHNLIVGFFNSMGIRFAGHYSIWLTNERQESLSFLEDVLINPQLVTGWVNGNLYQQTDEVTGVLPIPEDVRIKSGMAHFEASVDSERLHHHLASLQGTRKAILPVHNQEEKDLFRDLMSGNDSFGNFSSETQVNAGVRIWNSEADRQERIYYKLAEQLKVYFNGDWQRSSNITQTKATTGSTRIPLLKRINDPKRLQMVPSIPETTLKLPHVPSGLLSFDPDTVDTSLLVTHPLSPKPAPEISYSALSSGTSAPSTIAATQFRSEASAKRERQSRTCRKCAIDECPGKGKVDYCVNKCRDCGKAGQDKSCIGRNPKFKTKKCFEAKW</sequence>
<accession>A0AAD6Y0M7</accession>
<dbReference type="Pfam" id="PF20499">
    <property type="entry name" value="DUF6729"/>
    <property type="match status" value="1"/>
</dbReference>
<dbReference type="PANTHER" id="PTHR47773">
    <property type="entry name" value="SI:DKEY-9I5.2-RELATED"/>
    <property type="match status" value="1"/>
</dbReference>
<keyword evidence="4" id="KW-1185">Reference proteome</keyword>
<evidence type="ECO:0000313" key="4">
    <source>
        <dbReference type="Proteomes" id="UP001219525"/>
    </source>
</evidence>
<feature type="non-terminal residue" evidence="3">
    <location>
        <position position="1222"/>
    </location>
</feature>
<organism evidence="3 4">
    <name type="scientific">Mycena pura</name>
    <dbReference type="NCBI Taxonomy" id="153505"/>
    <lineage>
        <taxon>Eukaryota</taxon>
        <taxon>Fungi</taxon>
        <taxon>Dikarya</taxon>
        <taxon>Basidiomycota</taxon>
        <taxon>Agaricomycotina</taxon>
        <taxon>Agaricomycetes</taxon>
        <taxon>Agaricomycetidae</taxon>
        <taxon>Agaricales</taxon>
        <taxon>Marasmiineae</taxon>
        <taxon>Mycenaceae</taxon>
        <taxon>Mycena</taxon>
    </lineage>
</organism>
<dbReference type="Gene3D" id="3.30.420.10">
    <property type="entry name" value="Ribonuclease H-like superfamily/Ribonuclease H"/>
    <property type="match status" value="1"/>
</dbReference>
<dbReference type="PANTHER" id="PTHR47773:SF1">
    <property type="entry name" value="C2H2-TYPE DOMAIN-CONTAINING PROTEIN"/>
    <property type="match status" value="1"/>
</dbReference>
<feature type="region of interest" description="Disordered" evidence="1">
    <location>
        <begin position="620"/>
        <end position="639"/>
    </location>
</feature>
<evidence type="ECO:0000259" key="2">
    <source>
        <dbReference type="Pfam" id="PF20499"/>
    </source>
</evidence>
<dbReference type="Proteomes" id="UP001219525">
    <property type="component" value="Unassembled WGS sequence"/>
</dbReference>
<dbReference type="GO" id="GO:0003676">
    <property type="term" value="F:nucleic acid binding"/>
    <property type="evidence" value="ECO:0007669"/>
    <property type="project" value="InterPro"/>
</dbReference>
<protein>
    <recommendedName>
        <fullName evidence="2">DUF6729 domain-containing protein</fullName>
    </recommendedName>
</protein>
<feature type="compositionally biased region" description="Pro residues" evidence="1">
    <location>
        <begin position="624"/>
        <end position="633"/>
    </location>
</feature>
<feature type="domain" description="DUF6729" evidence="2">
    <location>
        <begin position="40"/>
        <end position="249"/>
    </location>
</feature>